<accession>A0A5C1H8P1</accession>
<dbReference type="Gene3D" id="1.10.455.10">
    <property type="entry name" value="Ribosomal protein S7 domain"/>
    <property type="match status" value="1"/>
</dbReference>
<evidence type="ECO:0000313" key="4">
    <source>
        <dbReference type="EMBL" id="QEM01913.1"/>
    </source>
</evidence>
<dbReference type="GO" id="GO:0005840">
    <property type="term" value="C:ribosome"/>
    <property type="evidence" value="ECO:0007669"/>
    <property type="project" value="UniProtKB-KW"/>
</dbReference>
<reference evidence="4" key="1">
    <citation type="journal article" date="2019" name="Genome Biol. Evol.">
        <title>Nephromyces represents a diverse and novel lineage of the Apicomplexa that has retained apicoplasts.</title>
        <authorList>
            <person name="Munoz-Gomez S.A."/>
            <person name="Durnin K."/>
            <person name="Eme L."/>
            <person name="Paight C."/>
            <person name="Lane C.E."/>
            <person name="Saffo M.B."/>
            <person name="Slamovits C.H."/>
        </authorList>
    </citation>
    <scope>NUCLEOTIDE SEQUENCE</scope>
    <source>
        <strain evidence="4">719</strain>
    </source>
</reference>
<sequence>MLLNKNLIYSPLIILILQKLQNKGKKKITEKLLKKYFLLLKNNNFNFFEFLLEKNLNKIKNPIILYLKKFKGSTYKIPYRLNLKKSISNSIKLLKNLNFYNRNFSKIIYIEFLNILNNKGFLISNKLIFIKQALYLRVSF</sequence>
<proteinExistence type="inferred from homology"/>
<keyword evidence="2 4" id="KW-0689">Ribosomal protein</keyword>
<dbReference type="SUPFAM" id="SSF47973">
    <property type="entry name" value="Ribosomal protein S7"/>
    <property type="match status" value="1"/>
</dbReference>
<dbReference type="GO" id="GO:1990904">
    <property type="term" value="C:ribonucleoprotein complex"/>
    <property type="evidence" value="ECO:0007669"/>
    <property type="project" value="UniProtKB-KW"/>
</dbReference>
<name>A0A5C1H8P1_9APIC</name>
<evidence type="ECO:0000256" key="1">
    <source>
        <dbReference type="ARBA" id="ARBA00007151"/>
    </source>
</evidence>
<evidence type="ECO:0000256" key="2">
    <source>
        <dbReference type="ARBA" id="ARBA00022980"/>
    </source>
</evidence>
<protein>
    <submittedName>
        <fullName evidence="4">30S ribosomal protein S7</fullName>
    </submittedName>
</protein>
<gene>
    <name evidence="4" type="primary">rps7</name>
</gene>
<organism evidence="4">
    <name type="scientific">Nephromyces sp. ex Molgula occidentalis</name>
    <dbReference type="NCBI Taxonomy" id="2544991"/>
    <lineage>
        <taxon>Eukaryota</taxon>
        <taxon>Sar</taxon>
        <taxon>Alveolata</taxon>
        <taxon>Apicomplexa</taxon>
        <taxon>Aconoidasida</taxon>
        <taxon>Nephromycida</taxon>
        <taxon>Nephromyces</taxon>
    </lineage>
</organism>
<dbReference type="EMBL" id="MK573211">
    <property type="protein sequence ID" value="QEM01913.1"/>
    <property type="molecule type" value="Genomic_DNA"/>
</dbReference>
<dbReference type="AlphaFoldDB" id="A0A5C1H8P1"/>
<evidence type="ECO:0000256" key="3">
    <source>
        <dbReference type="ARBA" id="ARBA00023274"/>
    </source>
</evidence>
<keyword evidence="3" id="KW-0687">Ribonucleoprotein</keyword>
<dbReference type="InterPro" id="IPR036823">
    <property type="entry name" value="Ribosomal_uS7_dom_sf"/>
</dbReference>
<comment type="similarity">
    <text evidence="1">Belongs to the universal ribosomal protein uS7 family.</text>
</comment>